<feature type="non-terminal residue" evidence="1">
    <location>
        <position position="73"/>
    </location>
</feature>
<name>A0A164FC86_9CRUS</name>
<sequence length="73" mass="8086">FLPNATTTPVSDTDKYVTIESSKQATKEILQQGKNMVDTLKGVVKCSLAHLIDINSIDGKHYTILCSRKFKTT</sequence>
<evidence type="ECO:0000313" key="1">
    <source>
        <dbReference type="EMBL" id="KZR97648.1"/>
    </source>
</evidence>
<feature type="non-terminal residue" evidence="1">
    <location>
        <position position="1"/>
    </location>
</feature>
<proteinExistence type="predicted"/>
<dbReference type="Proteomes" id="UP000076858">
    <property type="component" value="Unassembled WGS sequence"/>
</dbReference>
<accession>A0A164FC86</accession>
<dbReference type="EMBL" id="LRGB01020595">
    <property type="protein sequence ID" value="KZR97648.1"/>
    <property type="molecule type" value="Genomic_DNA"/>
</dbReference>
<reference evidence="1 2" key="1">
    <citation type="submission" date="2016-03" db="EMBL/GenBank/DDBJ databases">
        <title>EvidentialGene: Evidence-directed Construction of Genes on Genomes.</title>
        <authorList>
            <person name="Gilbert D.G."/>
            <person name="Choi J.-H."/>
            <person name="Mockaitis K."/>
            <person name="Colbourne J."/>
            <person name="Pfrender M."/>
        </authorList>
    </citation>
    <scope>NUCLEOTIDE SEQUENCE [LARGE SCALE GENOMIC DNA]</scope>
    <source>
        <strain evidence="1 2">Xinb3</strain>
        <tissue evidence="1">Complete organism</tissue>
    </source>
</reference>
<gene>
    <name evidence="1" type="ORF">APZ42_007356</name>
</gene>
<organism evidence="1 2">
    <name type="scientific">Daphnia magna</name>
    <dbReference type="NCBI Taxonomy" id="35525"/>
    <lineage>
        <taxon>Eukaryota</taxon>
        <taxon>Metazoa</taxon>
        <taxon>Ecdysozoa</taxon>
        <taxon>Arthropoda</taxon>
        <taxon>Crustacea</taxon>
        <taxon>Branchiopoda</taxon>
        <taxon>Diplostraca</taxon>
        <taxon>Cladocera</taxon>
        <taxon>Anomopoda</taxon>
        <taxon>Daphniidae</taxon>
        <taxon>Daphnia</taxon>
    </lineage>
</organism>
<protein>
    <submittedName>
        <fullName evidence="1">Uncharacterized protein</fullName>
    </submittedName>
</protein>
<keyword evidence="2" id="KW-1185">Reference proteome</keyword>
<comment type="caution">
    <text evidence="1">The sequence shown here is derived from an EMBL/GenBank/DDBJ whole genome shotgun (WGS) entry which is preliminary data.</text>
</comment>
<evidence type="ECO:0000313" key="2">
    <source>
        <dbReference type="Proteomes" id="UP000076858"/>
    </source>
</evidence>
<dbReference type="AlphaFoldDB" id="A0A164FC86"/>